<feature type="chain" id="PRO_5030518681" evidence="1">
    <location>
        <begin position="23"/>
        <end position="243"/>
    </location>
</feature>
<comment type="caution">
    <text evidence="2">The sequence shown here is derived from an EMBL/GenBank/DDBJ whole genome shotgun (WGS) entry which is preliminary data.</text>
</comment>
<evidence type="ECO:0000313" key="2">
    <source>
        <dbReference type="EMBL" id="MBB6255228.1"/>
    </source>
</evidence>
<keyword evidence="3" id="KW-1185">Reference proteome</keyword>
<dbReference type="EMBL" id="JACIIZ010000027">
    <property type="protein sequence ID" value="MBB6255228.1"/>
    <property type="molecule type" value="Genomic_DNA"/>
</dbReference>
<evidence type="ECO:0000256" key="1">
    <source>
        <dbReference type="SAM" id="SignalP"/>
    </source>
</evidence>
<sequence length="243" mass="25890">MRRRRWTFALLGLVLLAPPAGAQWAVIDHANLVQNTAAAARALQEINNQVTQIQQLTQSLQYQVRNLTTLPNSSLAQLQTSMTQLTSLVTQAQRLSFDVSRLQQQMQVLYPAYDGAVTQAGVVADGNAQRAAAVEAHRQALAVQAQVVQGGAADQAQMAALVDQSQGAVGALQATQAGNQLLALQVRQLATTQDLLAANARAQTAEALRITEEEAAAQAEWRRFVGAGVGYTQIPVQVFGGSP</sequence>
<feature type="signal peptide" evidence="1">
    <location>
        <begin position="1"/>
        <end position="22"/>
    </location>
</feature>
<organism evidence="2 3">
    <name type="scientific">Nitrospirillum iridis</name>
    <dbReference type="NCBI Taxonomy" id="765888"/>
    <lineage>
        <taxon>Bacteria</taxon>
        <taxon>Pseudomonadati</taxon>
        <taxon>Pseudomonadota</taxon>
        <taxon>Alphaproteobacteria</taxon>
        <taxon>Rhodospirillales</taxon>
        <taxon>Azospirillaceae</taxon>
        <taxon>Nitrospirillum</taxon>
    </lineage>
</organism>
<gene>
    <name evidence="2" type="ORF">FHS74_005827</name>
</gene>
<proteinExistence type="predicted"/>
<evidence type="ECO:0000313" key="3">
    <source>
        <dbReference type="Proteomes" id="UP000539175"/>
    </source>
</evidence>
<dbReference type="Proteomes" id="UP000539175">
    <property type="component" value="Unassembled WGS sequence"/>
</dbReference>
<keyword evidence="1" id="KW-0732">Signal</keyword>
<dbReference type="InterPro" id="IPR014147">
    <property type="entry name" value="T4SS_TrbJ"/>
</dbReference>
<accession>A0A7X0B3U2</accession>
<dbReference type="AlphaFoldDB" id="A0A7X0B3U2"/>
<name>A0A7X0B3U2_9PROT</name>
<protein>
    <submittedName>
        <fullName evidence="2">P-type conjugative transfer protein TrbJ</fullName>
    </submittedName>
</protein>
<dbReference type="RefSeq" id="WP_184807742.1">
    <property type="nucleotide sequence ID" value="NZ_JACIIZ010000027.1"/>
</dbReference>
<reference evidence="2 3" key="1">
    <citation type="submission" date="2020-08" db="EMBL/GenBank/DDBJ databases">
        <title>Genomic Encyclopedia of Type Strains, Phase IV (KMG-IV): sequencing the most valuable type-strain genomes for metagenomic binning, comparative biology and taxonomic classification.</title>
        <authorList>
            <person name="Goeker M."/>
        </authorList>
    </citation>
    <scope>NUCLEOTIDE SEQUENCE [LARGE SCALE GENOMIC DNA]</scope>
    <source>
        <strain evidence="2 3">DSM 22198</strain>
    </source>
</reference>
<dbReference type="NCBIfam" id="TIGR02780">
    <property type="entry name" value="TrbJ_Ti"/>
    <property type="match status" value="1"/>
</dbReference>